<keyword evidence="1" id="KW-1133">Transmembrane helix</keyword>
<name>C0P9D6_MAIZE</name>
<dbReference type="EMBL" id="BT064905">
    <property type="protein sequence ID" value="ACN30781.1"/>
    <property type="molecule type" value="mRNA"/>
</dbReference>
<keyword evidence="1" id="KW-0472">Membrane</keyword>
<sequence length="83" mass="9199">MILPSNMTCSLLLGLSMVMIAIFWYEVGLVHMYEAKSGGSFVMGSWLLWKGTFKQRVGCLINVNGLPASENFQMFSTATEALE</sequence>
<accession>C0P9D6</accession>
<dbReference type="AlphaFoldDB" id="C0P9D6"/>
<organism evidence="2">
    <name type="scientific">Zea mays</name>
    <name type="common">Maize</name>
    <dbReference type="NCBI Taxonomy" id="4577"/>
    <lineage>
        <taxon>Eukaryota</taxon>
        <taxon>Viridiplantae</taxon>
        <taxon>Streptophyta</taxon>
        <taxon>Embryophyta</taxon>
        <taxon>Tracheophyta</taxon>
        <taxon>Spermatophyta</taxon>
        <taxon>Magnoliopsida</taxon>
        <taxon>Liliopsida</taxon>
        <taxon>Poales</taxon>
        <taxon>Poaceae</taxon>
        <taxon>PACMAD clade</taxon>
        <taxon>Panicoideae</taxon>
        <taxon>Andropogonodae</taxon>
        <taxon>Andropogoneae</taxon>
        <taxon>Tripsacinae</taxon>
        <taxon>Zea</taxon>
    </lineage>
</organism>
<protein>
    <submittedName>
        <fullName evidence="2">Uncharacterized protein</fullName>
    </submittedName>
</protein>
<feature type="transmembrane region" description="Helical" evidence="1">
    <location>
        <begin position="12"/>
        <end position="33"/>
    </location>
</feature>
<proteinExistence type="evidence at transcript level"/>
<keyword evidence="1" id="KW-0812">Transmembrane</keyword>
<evidence type="ECO:0000256" key="1">
    <source>
        <dbReference type="SAM" id="Phobius"/>
    </source>
</evidence>
<reference evidence="2" key="1">
    <citation type="journal article" date="2009" name="PLoS Genet.">
        <title>Sequencing, mapping, and analysis of 27,455 maize full-length cDNAs.</title>
        <authorList>
            <person name="Soderlund C."/>
            <person name="Descour A."/>
            <person name="Kudrna D."/>
            <person name="Bomhoff M."/>
            <person name="Boyd L."/>
            <person name="Currie J."/>
            <person name="Angelova A."/>
            <person name="Collura K."/>
            <person name="Wissotski M."/>
            <person name="Ashley E."/>
            <person name="Morrow D."/>
            <person name="Fernandes J."/>
            <person name="Walbot V."/>
            <person name="Yu Y."/>
        </authorList>
    </citation>
    <scope>NUCLEOTIDE SEQUENCE</scope>
    <source>
        <strain evidence="2">B73</strain>
    </source>
</reference>
<evidence type="ECO:0000313" key="2">
    <source>
        <dbReference type="EMBL" id="ACN30781.1"/>
    </source>
</evidence>